<sequence>MSATLEAPVVPSSGVRAAVLTTTSVSGFMVFGSASALSVAIPSMSATLTGGAESAAWMILAFLLGNSAAILVFAKLSDLLGRRWFYLGGVIAFLVGSIVCCVATSDSVLIAARALQGLAAASAVANSTAVLSDVIPVAQLPLVLGINVTIGGLSTLAGPLLGGLLLEYFDWRAVFVATLPLAALAIGVGWRALAHVHAPPFRSFRFDLVGAVLSLAGIGGLLLAGEWLAAEPTAPASWLLLGGAVLAVVVFASTQSRLARRGEREPLLDPAVVGGSRALVYLASLCISFAFGSVIVLVALYLQALRGASALEAGAMAVPMGAAMMIGAPSAGWVGRWVPARALTVTGGVLVALGLAALAVEFAVGADPGWIVPGLIVIGLGEGFVMASITRRVMQGVAADRRAVANGFRSVLHNGSLMLSTAVVFGIVTAFSGAAALSGGAVADPTGFVIAAAVLALSSAAGAVAAALWRPVA</sequence>
<feature type="transmembrane region" description="Helical" evidence="6">
    <location>
        <begin position="411"/>
        <end position="436"/>
    </location>
</feature>
<feature type="transmembrane region" description="Helical" evidence="6">
    <location>
        <begin position="85"/>
        <end position="105"/>
    </location>
</feature>
<keyword evidence="4 6" id="KW-1133">Transmembrane helix</keyword>
<dbReference type="Gene3D" id="1.20.1720.10">
    <property type="entry name" value="Multidrug resistance protein D"/>
    <property type="match status" value="1"/>
</dbReference>
<proteinExistence type="predicted"/>
<accession>A0A1X7PG68</accession>
<feature type="transmembrane region" description="Helical" evidence="6">
    <location>
        <begin position="314"/>
        <end position="335"/>
    </location>
</feature>
<feature type="transmembrane region" description="Helical" evidence="6">
    <location>
        <begin position="206"/>
        <end position="230"/>
    </location>
</feature>
<keyword evidence="5 6" id="KW-0472">Membrane</keyword>
<reference evidence="9" key="1">
    <citation type="submission" date="2017-04" db="EMBL/GenBank/DDBJ databases">
        <authorList>
            <person name="Varghese N."/>
            <person name="Submissions S."/>
        </authorList>
    </citation>
    <scope>NUCLEOTIDE SEQUENCE [LARGE SCALE GENOMIC DNA]</scope>
    <source>
        <strain evidence="9">VKM Ac-2121</strain>
    </source>
</reference>
<keyword evidence="3 6" id="KW-0812">Transmembrane</keyword>
<dbReference type="PROSITE" id="PS50850">
    <property type="entry name" value="MFS"/>
    <property type="match status" value="1"/>
</dbReference>
<feature type="domain" description="Major facilitator superfamily (MFS) profile" evidence="7">
    <location>
        <begin position="19"/>
        <end position="470"/>
    </location>
</feature>
<dbReference type="GO" id="GO:0022857">
    <property type="term" value="F:transmembrane transporter activity"/>
    <property type="evidence" value="ECO:0007669"/>
    <property type="project" value="InterPro"/>
</dbReference>
<evidence type="ECO:0000313" key="9">
    <source>
        <dbReference type="Proteomes" id="UP000193711"/>
    </source>
</evidence>
<feature type="transmembrane region" description="Helical" evidence="6">
    <location>
        <begin position="142"/>
        <end position="161"/>
    </location>
</feature>
<dbReference type="EMBL" id="FXBM01000003">
    <property type="protein sequence ID" value="SMH49515.1"/>
    <property type="molecule type" value="Genomic_DNA"/>
</dbReference>
<evidence type="ECO:0000256" key="6">
    <source>
        <dbReference type="SAM" id="Phobius"/>
    </source>
</evidence>
<evidence type="ECO:0000256" key="3">
    <source>
        <dbReference type="ARBA" id="ARBA00022692"/>
    </source>
</evidence>
<evidence type="ECO:0000256" key="5">
    <source>
        <dbReference type="ARBA" id="ARBA00023136"/>
    </source>
</evidence>
<evidence type="ECO:0000256" key="4">
    <source>
        <dbReference type="ARBA" id="ARBA00022989"/>
    </source>
</evidence>
<name>A0A1X7PG68_9MICO</name>
<dbReference type="STRING" id="1891671.SAMN06295885_3347"/>
<protein>
    <submittedName>
        <fullName evidence="8">Major Facilitator Superfamily protein</fullName>
    </submittedName>
</protein>
<dbReference type="InterPro" id="IPR020846">
    <property type="entry name" value="MFS_dom"/>
</dbReference>
<keyword evidence="9" id="KW-1185">Reference proteome</keyword>
<dbReference type="SUPFAM" id="SSF103473">
    <property type="entry name" value="MFS general substrate transporter"/>
    <property type="match status" value="1"/>
</dbReference>
<dbReference type="Pfam" id="PF07690">
    <property type="entry name" value="MFS_1"/>
    <property type="match status" value="2"/>
</dbReference>
<evidence type="ECO:0000256" key="1">
    <source>
        <dbReference type="ARBA" id="ARBA00004651"/>
    </source>
</evidence>
<dbReference type="InterPro" id="IPR036259">
    <property type="entry name" value="MFS_trans_sf"/>
</dbReference>
<feature type="transmembrane region" description="Helical" evidence="6">
    <location>
        <begin position="17"/>
        <end position="42"/>
    </location>
</feature>
<evidence type="ECO:0000256" key="2">
    <source>
        <dbReference type="ARBA" id="ARBA00022448"/>
    </source>
</evidence>
<dbReference type="PANTHER" id="PTHR42718">
    <property type="entry name" value="MAJOR FACILITATOR SUPERFAMILY MULTIDRUG TRANSPORTER MFSC"/>
    <property type="match status" value="1"/>
</dbReference>
<feature type="transmembrane region" description="Helical" evidence="6">
    <location>
        <begin position="54"/>
        <end position="73"/>
    </location>
</feature>
<dbReference type="InterPro" id="IPR011701">
    <property type="entry name" value="MFS"/>
</dbReference>
<feature type="transmembrane region" description="Helical" evidence="6">
    <location>
        <begin position="342"/>
        <end position="364"/>
    </location>
</feature>
<keyword evidence="2" id="KW-0813">Transport</keyword>
<organism evidence="8 9">
    <name type="scientific">Rathayibacter oskolensis</name>
    <dbReference type="NCBI Taxonomy" id="1891671"/>
    <lineage>
        <taxon>Bacteria</taxon>
        <taxon>Bacillati</taxon>
        <taxon>Actinomycetota</taxon>
        <taxon>Actinomycetes</taxon>
        <taxon>Micrococcales</taxon>
        <taxon>Microbacteriaceae</taxon>
        <taxon>Rathayibacter</taxon>
    </lineage>
</organism>
<gene>
    <name evidence="8" type="ORF">SAMN06295885_3347</name>
</gene>
<feature type="transmembrane region" description="Helical" evidence="6">
    <location>
        <begin position="279"/>
        <end position="302"/>
    </location>
</feature>
<dbReference type="PANTHER" id="PTHR42718:SF9">
    <property type="entry name" value="MAJOR FACILITATOR SUPERFAMILY MULTIDRUG TRANSPORTER MFSC"/>
    <property type="match status" value="1"/>
</dbReference>
<dbReference type="RefSeq" id="WP_129588097.1">
    <property type="nucleotide sequence ID" value="NZ_FXBM01000003.1"/>
</dbReference>
<dbReference type="OrthoDB" id="102502at2"/>
<evidence type="ECO:0000313" key="8">
    <source>
        <dbReference type="EMBL" id="SMH49515.1"/>
    </source>
</evidence>
<dbReference type="AlphaFoldDB" id="A0A1X7PG68"/>
<comment type="subcellular location">
    <subcellularLocation>
        <location evidence="1">Cell membrane</location>
        <topology evidence="1">Multi-pass membrane protein</topology>
    </subcellularLocation>
</comment>
<dbReference type="Gene3D" id="1.20.1250.20">
    <property type="entry name" value="MFS general substrate transporter like domains"/>
    <property type="match status" value="1"/>
</dbReference>
<dbReference type="GO" id="GO:0005886">
    <property type="term" value="C:plasma membrane"/>
    <property type="evidence" value="ECO:0007669"/>
    <property type="project" value="UniProtKB-SubCell"/>
</dbReference>
<dbReference type="Proteomes" id="UP000193711">
    <property type="component" value="Unassembled WGS sequence"/>
</dbReference>
<feature type="transmembrane region" description="Helical" evidence="6">
    <location>
        <begin position="236"/>
        <end position="258"/>
    </location>
</feature>
<feature type="transmembrane region" description="Helical" evidence="6">
    <location>
        <begin position="370"/>
        <end position="390"/>
    </location>
</feature>
<feature type="transmembrane region" description="Helical" evidence="6">
    <location>
        <begin position="448"/>
        <end position="469"/>
    </location>
</feature>
<feature type="transmembrane region" description="Helical" evidence="6">
    <location>
        <begin position="173"/>
        <end position="194"/>
    </location>
</feature>
<evidence type="ECO:0000259" key="7">
    <source>
        <dbReference type="PROSITE" id="PS50850"/>
    </source>
</evidence>